<reference evidence="11 12" key="1">
    <citation type="submission" date="2024-03" db="EMBL/GenBank/DDBJ databases">
        <authorList>
            <person name="Martinez-Hernandez J."/>
        </authorList>
    </citation>
    <scope>NUCLEOTIDE SEQUENCE [LARGE SCALE GENOMIC DNA]</scope>
</reference>
<keyword evidence="7" id="KW-0961">Cell wall biogenesis/degradation</keyword>
<evidence type="ECO:0000256" key="4">
    <source>
        <dbReference type="ARBA" id="ARBA00022525"/>
    </source>
</evidence>
<proteinExistence type="inferred from homology"/>
<dbReference type="GO" id="GO:0005975">
    <property type="term" value="P:carbohydrate metabolic process"/>
    <property type="evidence" value="ECO:0007669"/>
    <property type="project" value="InterPro"/>
</dbReference>
<dbReference type="Gene3D" id="2.160.20.10">
    <property type="entry name" value="Single-stranded right-handed beta-helix, Pectin lyase-like"/>
    <property type="match status" value="1"/>
</dbReference>
<comment type="similarity">
    <text evidence="2 9">Belongs to the glycosyl hydrolase 28 family.</text>
</comment>
<dbReference type="Proteomes" id="UP001497480">
    <property type="component" value="Unassembled WGS sequence"/>
</dbReference>
<dbReference type="GO" id="GO:0004650">
    <property type="term" value="F:polygalacturonase activity"/>
    <property type="evidence" value="ECO:0007669"/>
    <property type="project" value="InterPro"/>
</dbReference>
<evidence type="ECO:0000256" key="1">
    <source>
        <dbReference type="ARBA" id="ARBA00004191"/>
    </source>
</evidence>
<feature type="active site" evidence="8">
    <location>
        <position position="250"/>
    </location>
</feature>
<evidence type="ECO:0008006" key="13">
    <source>
        <dbReference type="Google" id="ProtNLM"/>
    </source>
</evidence>
<dbReference type="InterPro" id="IPR006626">
    <property type="entry name" value="PbH1"/>
</dbReference>
<evidence type="ECO:0000256" key="8">
    <source>
        <dbReference type="PROSITE-ProRule" id="PRU10052"/>
    </source>
</evidence>
<dbReference type="AlphaFoldDB" id="A0AAV1VZ45"/>
<keyword evidence="3" id="KW-0134">Cell wall</keyword>
<dbReference type="InterPro" id="IPR011050">
    <property type="entry name" value="Pectin_lyase_fold/virulence"/>
</dbReference>
<protein>
    <recommendedName>
        <fullName evidence="13">Polygalacturonase</fullName>
    </recommendedName>
</protein>
<feature type="signal peptide" evidence="10">
    <location>
        <begin position="1"/>
        <end position="21"/>
    </location>
</feature>
<evidence type="ECO:0000256" key="9">
    <source>
        <dbReference type="RuleBase" id="RU361169"/>
    </source>
</evidence>
<dbReference type="InterPro" id="IPR012334">
    <property type="entry name" value="Pectin_lyas_fold"/>
</dbReference>
<keyword evidence="12" id="KW-1185">Reference proteome</keyword>
<sequence>MQGLIIIIFMLSFASFYSCNARLLNAVSNTTIFNVMQYGAVGDGLTDDSQAFLKAWNAACGISGNIGTLEVPNGKTFLLNPLSFNGPCKSSEVNFKLEGNIVAPSSTEAWTGNVDKTKWIEVKNVTGLVMNGGGQIDGRGSIWWNICKSIIYLIFQALSFNGCNNLKLSKINHINSPKGHISINNCKQIRIRDLTITAPGDSPNTDGIDIGESNDIVIQNCTIATGDDCIAMIKGTSNININGITCGPGHGISVGSLGKNGDYATVENVYVNNCSFYGTTNGVRIKTWPEANGYIRNVTFNQIRFYNSKNPIIITQNYKDLQTEAVQGTGLEINGVTYTDMSGTSANSVAINLGCNSSKGCNNIIMDTVNITSTSPNNKVTAACTNVEGQETNVSPKVPCLREKSPTTLIGSHILGH</sequence>
<evidence type="ECO:0000256" key="7">
    <source>
        <dbReference type="ARBA" id="ARBA00023316"/>
    </source>
</evidence>
<dbReference type="SMART" id="SM00710">
    <property type="entry name" value="PbH1"/>
    <property type="match status" value="4"/>
</dbReference>
<evidence type="ECO:0000313" key="12">
    <source>
        <dbReference type="Proteomes" id="UP001497480"/>
    </source>
</evidence>
<accession>A0AAV1VZ45</accession>
<evidence type="ECO:0000256" key="6">
    <source>
        <dbReference type="ARBA" id="ARBA00023295"/>
    </source>
</evidence>
<feature type="chain" id="PRO_5043830542" description="Polygalacturonase" evidence="10">
    <location>
        <begin position="22"/>
        <end position="417"/>
    </location>
</feature>
<evidence type="ECO:0000256" key="10">
    <source>
        <dbReference type="SAM" id="SignalP"/>
    </source>
</evidence>
<evidence type="ECO:0000313" key="11">
    <source>
        <dbReference type="EMBL" id="CAL0302263.1"/>
    </source>
</evidence>
<keyword evidence="10" id="KW-0732">Signal</keyword>
<comment type="subcellular location">
    <subcellularLocation>
        <location evidence="1">Secreted</location>
        <location evidence="1">Cell wall</location>
    </subcellularLocation>
</comment>
<evidence type="ECO:0000256" key="2">
    <source>
        <dbReference type="ARBA" id="ARBA00008834"/>
    </source>
</evidence>
<dbReference type="EMBL" id="CAXHTB010000002">
    <property type="protein sequence ID" value="CAL0302263.1"/>
    <property type="molecule type" value="Genomic_DNA"/>
</dbReference>
<organism evidence="11 12">
    <name type="scientific">Lupinus luteus</name>
    <name type="common">European yellow lupine</name>
    <dbReference type="NCBI Taxonomy" id="3873"/>
    <lineage>
        <taxon>Eukaryota</taxon>
        <taxon>Viridiplantae</taxon>
        <taxon>Streptophyta</taxon>
        <taxon>Embryophyta</taxon>
        <taxon>Tracheophyta</taxon>
        <taxon>Spermatophyta</taxon>
        <taxon>Magnoliopsida</taxon>
        <taxon>eudicotyledons</taxon>
        <taxon>Gunneridae</taxon>
        <taxon>Pentapetalae</taxon>
        <taxon>rosids</taxon>
        <taxon>fabids</taxon>
        <taxon>Fabales</taxon>
        <taxon>Fabaceae</taxon>
        <taxon>Papilionoideae</taxon>
        <taxon>50 kb inversion clade</taxon>
        <taxon>genistoids sensu lato</taxon>
        <taxon>core genistoids</taxon>
        <taxon>Genisteae</taxon>
        <taxon>Lupinus</taxon>
    </lineage>
</organism>
<keyword evidence="6 9" id="KW-0326">Glycosidase</keyword>
<name>A0AAV1VZ45_LUPLU</name>
<evidence type="ECO:0000256" key="5">
    <source>
        <dbReference type="ARBA" id="ARBA00022801"/>
    </source>
</evidence>
<gene>
    <name evidence="11" type="ORF">LLUT_LOCUS3323</name>
</gene>
<dbReference type="PROSITE" id="PS00502">
    <property type="entry name" value="POLYGALACTURONASE"/>
    <property type="match status" value="1"/>
</dbReference>
<comment type="caution">
    <text evidence="11">The sequence shown here is derived from an EMBL/GenBank/DDBJ whole genome shotgun (WGS) entry which is preliminary data.</text>
</comment>
<dbReference type="InterPro" id="IPR000743">
    <property type="entry name" value="Glyco_hydro_28"/>
</dbReference>
<keyword evidence="5 9" id="KW-0378">Hydrolase</keyword>
<dbReference type="GO" id="GO:0071555">
    <property type="term" value="P:cell wall organization"/>
    <property type="evidence" value="ECO:0007669"/>
    <property type="project" value="UniProtKB-KW"/>
</dbReference>
<evidence type="ECO:0000256" key="3">
    <source>
        <dbReference type="ARBA" id="ARBA00022512"/>
    </source>
</evidence>
<dbReference type="Pfam" id="PF00295">
    <property type="entry name" value="Glyco_hydro_28"/>
    <property type="match status" value="1"/>
</dbReference>
<keyword evidence="4" id="KW-0964">Secreted</keyword>
<dbReference type="PANTHER" id="PTHR31375">
    <property type="match status" value="1"/>
</dbReference>
<dbReference type="SUPFAM" id="SSF51126">
    <property type="entry name" value="Pectin lyase-like"/>
    <property type="match status" value="1"/>
</dbReference>